<proteinExistence type="inferred from homology"/>
<keyword evidence="8" id="KW-0249">Electron transport</keyword>
<evidence type="ECO:0000256" key="3">
    <source>
        <dbReference type="ARBA" id="ARBA00011700"/>
    </source>
</evidence>
<evidence type="ECO:0000256" key="17">
    <source>
        <dbReference type="SAM" id="Phobius"/>
    </source>
</evidence>
<keyword evidence="6" id="KW-1003">Cell membrane</keyword>
<evidence type="ECO:0000256" key="9">
    <source>
        <dbReference type="ARBA" id="ARBA00022989"/>
    </source>
</evidence>
<comment type="caution">
    <text evidence="18">The sequence shown here is derived from an EMBL/GenBank/DDBJ whole genome shotgun (WGS) entry which is preliminary data.</text>
</comment>
<dbReference type="RefSeq" id="WP_034834575.1">
    <property type="nucleotide sequence ID" value="NZ_JOKH01000002.1"/>
</dbReference>
<feature type="transmembrane region" description="Helical" evidence="17">
    <location>
        <begin position="71"/>
        <end position="93"/>
    </location>
</feature>
<evidence type="ECO:0000313" key="18">
    <source>
        <dbReference type="EMBL" id="KEQ17723.1"/>
    </source>
</evidence>
<evidence type="ECO:0000256" key="13">
    <source>
        <dbReference type="ARBA" id="ARBA00030071"/>
    </source>
</evidence>
<evidence type="ECO:0000256" key="14">
    <source>
        <dbReference type="ARBA" id="ARBA00030211"/>
    </source>
</evidence>
<feature type="transmembrane region" description="Helical" evidence="17">
    <location>
        <begin position="12"/>
        <end position="32"/>
    </location>
</feature>
<protein>
    <recommendedName>
        <fullName evidence="4">Cytochrome bo(3) ubiquinol oxidase subunit 4</fullName>
    </recommendedName>
    <alternativeName>
        <fullName evidence="16">Cytochrome o ubiquinol oxidase subunit 4</fullName>
    </alternativeName>
    <alternativeName>
        <fullName evidence="13">Oxidase bo(3) subunit 4</fullName>
    </alternativeName>
    <alternativeName>
        <fullName evidence="14">Ubiquinol oxidase polypeptide IV</fullName>
    </alternativeName>
    <alternativeName>
        <fullName evidence="15">Ubiquinol oxidase subunit 4</fullName>
    </alternativeName>
</protein>
<dbReference type="OrthoDB" id="2375888at2"/>
<dbReference type="InterPro" id="IPR014210">
    <property type="entry name" value="Cyt_o_ubiqinol_oxidase_su4"/>
</dbReference>
<dbReference type="EMBL" id="JOKH01000002">
    <property type="protein sequence ID" value="KEQ17723.1"/>
    <property type="molecule type" value="Genomic_DNA"/>
</dbReference>
<evidence type="ECO:0000256" key="1">
    <source>
        <dbReference type="ARBA" id="ARBA00004651"/>
    </source>
</evidence>
<feature type="transmembrane region" description="Helical" evidence="17">
    <location>
        <begin position="38"/>
        <end position="59"/>
    </location>
</feature>
<dbReference type="InterPro" id="IPR005171">
    <property type="entry name" value="Cyt_c_oxidase_su4_prok"/>
</dbReference>
<comment type="similarity">
    <text evidence="2">Belongs to the cytochrome c oxidase bacterial subunit 4 family.</text>
</comment>
<keyword evidence="19" id="KW-1185">Reference proteome</keyword>
<keyword evidence="7 17" id="KW-0812">Transmembrane</keyword>
<sequence length="100" mass="11393">MQTHEHSLQDYLTGLVLAVILTAIPFWVVWTSAFSAKVLFGIITLCALIQVIVHLRFFLNISLKHTGKDYLTALFFAGVLIFIMVGGTIWILYDLNFRMM</sequence>
<dbReference type="GO" id="GO:0019646">
    <property type="term" value="P:aerobic electron transport chain"/>
    <property type="evidence" value="ECO:0007669"/>
    <property type="project" value="TreeGrafter"/>
</dbReference>
<evidence type="ECO:0000256" key="6">
    <source>
        <dbReference type="ARBA" id="ARBA00022475"/>
    </source>
</evidence>
<keyword evidence="10" id="KW-0560">Oxidoreductase</keyword>
<reference evidence="18 19" key="1">
    <citation type="submission" date="2014-06" db="EMBL/GenBank/DDBJ databases">
        <title>Whole Genome Sequences of Three Symbiotic Endozoicomonas Bacteria.</title>
        <authorList>
            <person name="Neave M.J."/>
            <person name="Apprill A."/>
            <person name="Voolstra C.R."/>
        </authorList>
    </citation>
    <scope>NUCLEOTIDE SEQUENCE [LARGE SCALE GENOMIC DNA]</scope>
    <source>
        <strain evidence="18 19">DSM 25634</strain>
    </source>
</reference>
<dbReference type="GO" id="GO:0009319">
    <property type="term" value="C:cytochrome o ubiquinol oxidase complex"/>
    <property type="evidence" value="ECO:0007669"/>
    <property type="project" value="TreeGrafter"/>
</dbReference>
<keyword evidence="11 17" id="KW-0472">Membrane</keyword>
<dbReference type="GO" id="GO:0005886">
    <property type="term" value="C:plasma membrane"/>
    <property type="evidence" value="ECO:0007669"/>
    <property type="project" value="UniProtKB-SubCell"/>
</dbReference>
<dbReference type="AlphaFoldDB" id="A0A081NH00"/>
<evidence type="ECO:0000256" key="5">
    <source>
        <dbReference type="ARBA" id="ARBA00022448"/>
    </source>
</evidence>
<dbReference type="NCBIfam" id="TIGR02847">
    <property type="entry name" value="CyoD"/>
    <property type="match status" value="1"/>
</dbReference>
<evidence type="ECO:0000256" key="10">
    <source>
        <dbReference type="ARBA" id="ARBA00023002"/>
    </source>
</evidence>
<evidence type="ECO:0000256" key="8">
    <source>
        <dbReference type="ARBA" id="ARBA00022982"/>
    </source>
</evidence>
<evidence type="ECO:0000256" key="7">
    <source>
        <dbReference type="ARBA" id="ARBA00022692"/>
    </source>
</evidence>
<keyword evidence="9 17" id="KW-1133">Transmembrane helix</keyword>
<dbReference type="eggNOG" id="COG3125">
    <property type="taxonomic scope" value="Bacteria"/>
</dbReference>
<organism evidence="18 19">
    <name type="scientific">Endozoicomonas numazuensis</name>
    <dbReference type="NCBI Taxonomy" id="1137799"/>
    <lineage>
        <taxon>Bacteria</taxon>
        <taxon>Pseudomonadati</taxon>
        <taxon>Pseudomonadota</taxon>
        <taxon>Gammaproteobacteria</taxon>
        <taxon>Oceanospirillales</taxon>
        <taxon>Endozoicomonadaceae</taxon>
        <taxon>Endozoicomonas</taxon>
    </lineage>
</organism>
<dbReference type="GO" id="GO:0015078">
    <property type="term" value="F:proton transmembrane transporter activity"/>
    <property type="evidence" value="ECO:0007669"/>
    <property type="project" value="TreeGrafter"/>
</dbReference>
<dbReference type="Proteomes" id="UP000028073">
    <property type="component" value="Unassembled WGS sequence"/>
</dbReference>
<keyword evidence="5" id="KW-0813">Transport</keyword>
<comment type="subunit">
    <text evidence="3">Heterooctamer of two A chains, two B chains, two C chains and two D chains.</text>
</comment>
<evidence type="ECO:0000256" key="2">
    <source>
        <dbReference type="ARBA" id="ARBA00008079"/>
    </source>
</evidence>
<evidence type="ECO:0000256" key="15">
    <source>
        <dbReference type="ARBA" id="ARBA00031887"/>
    </source>
</evidence>
<dbReference type="InterPro" id="IPR050968">
    <property type="entry name" value="Cytochrome_c_oxidase_bac_sub4"/>
</dbReference>
<dbReference type="GO" id="GO:0015990">
    <property type="term" value="P:electron transport coupled proton transport"/>
    <property type="evidence" value="ECO:0007669"/>
    <property type="project" value="InterPro"/>
</dbReference>
<comment type="function">
    <text evidence="12">Cytochrome bo(3) ubiquinol terminal oxidase is the component of the aerobic respiratory chain of E.coli that predominates when cells are grown at high aeration. Has proton pump activity across the membrane in addition to electron transfer, pumping 2 protons/electron.</text>
</comment>
<accession>A0A081NH00</accession>
<evidence type="ECO:0000313" key="19">
    <source>
        <dbReference type="Proteomes" id="UP000028073"/>
    </source>
</evidence>
<gene>
    <name evidence="18" type="ORF">GZ78_08530</name>
</gene>
<evidence type="ECO:0000256" key="12">
    <source>
        <dbReference type="ARBA" id="ARBA00025694"/>
    </source>
</evidence>
<dbReference type="STRING" id="1137799.GZ78_08530"/>
<evidence type="ECO:0000256" key="16">
    <source>
        <dbReference type="ARBA" id="ARBA00032185"/>
    </source>
</evidence>
<evidence type="ECO:0000256" key="11">
    <source>
        <dbReference type="ARBA" id="ARBA00023136"/>
    </source>
</evidence>
<evidence type="ECO:0000256" key="4">
    <source>
        <dbReference type="ARBA" id="ARBA00014689"/>
    </source>
</evidence>
<dbReference type="PANTHER" id="PTHR36835:SF1">
    <property type="entry name" value="CYTOCHROME BO(3) UBIQUINOL OXIDASE SUBUNIT 4"/>
    <property type="match status" value="1"/>
</dbReference>
<dbReference type="PANTHER" id="PTHR36835">
    <property type="entry name" value="CYTOCHROME BO(3) UBIQUINOL OXIDASE SUBUNIT 4"/>
    <property type="match status" value="1"/>
</dbReference>
<name>A0A081NH00_9GAMM</name>
<dbReference type="Pfam" id="PF03626">
    <property type="entry name" value="COX4_pro"/>
    <property type="match status" value="1"/>
</dbReference>
<dbReference type="GO" id="GO:0009486">
    <property type="term" value="F:cytochrome bo3 ubiquinol oxidase activity"/>
    <property type="evidence" value="ECO:0007669"/>
    <property type="project" value="InterPro"/>
</dbReference>
<comment type="subcellular location">
    <subcellularLocation>
        <location evidence="1">Cell membrane</location>
        <topology evidence="1">Multi-pass membrane protein</topology>
    </subcellularLocation>
</comment>